<keyword evidence="2" id="KW-1185">Reference proteome</keyword>
<organism evidence="1 2">
    <name type="scientific">Arctium lappa</name>
    <name type="common">Greater burdock</name>
    <name type="synonym">Lappa major</name>
    <dbReference type="NCBI Taxonomy" id="4217"/>
    <lineage>
        <taxon>Eukaryota</taxon>
        <taxon>Viridiplantae</taxon>
        <taxon>Streptophyta</taxon>
        <taxon>Embryophyta</taxon>
        <taxon>Tracheophyta</taxon>
        <taxon>Spermatophyta</taxon>
        <taxon>Magnoliopsida</taxon>
        <taxon>eudicotyledons</taxon>
        <taxon>Gunneridae</taxon>
        <taxon>Pentapetalae</taxon>
        <taxon>asterids</taxon>
        <taxon>campanulids</taxon>
        <taxon>Asterales</taxon>
        <taxon>Asteraceae</taxon>
        <taxon>Carduoideae</taxon>
        <taxon>Cardueae</taxon>
        <taxon>Arctiinae</taxon>
        <taxon>Arctium</taxon>
    </lineage>
</organism>
<evidence type="ECO:0000313" key="1">
    <source>
        <dbReference type="EMBL" id="KAI3692520.1"/>
    </source>
</evidence>
<accession>A0ACB8Z5E5</accession>
<gene>
    <name evidence="1" type="ORF">L6452_32337</name>
</gene>
<reference evidence="1 2" key="2">
    <citation type="journal article" date="2022" name="Mol. Ecol. Resour.">
        <title>The genomes of chicory, endive, great burdock and yacon provide insights into Asteraceae paleo-polyploidization history and plant inulin production.</title>
        <authorList>
            <person name="Fan W."/>
            <person name="Wang S."/>
            <person name="Wang H."/>
            <person name="Wang A."/>
            <person name="Jiang F."/>
            <person name="Liu H."/>
            <person name="Zhao H."/>
            <person name="Xu D."/>
            <person name="Zhang Y."/>
        </authorList>
    </citation>
    <scope>NUCLEOTIDE SEQUENCE [LARGE SCALE GENOMIC DNA]</scope>
    <source>
        <strain evidence="2">cv. Niubang</strain>
    </source>
</reference>
<evidence type="ECO:0000313" key="2">
    <source>
        <dbReference type="Proteomes" id="UP001055879"/>
    </source>
</evidence>
<comment type="caution">
    <text evidence="1">The sequence shown here is derived from an EMBL/GenBank/DDBJ whole genome shotgun (WGS) entry which is preliminary data.</text>
</comment>
<sequence length="378" mass="43899">MVSIGPLHRGDVNMQEFEMQKEIYLHDYLLRGLGSPPEQTLKACVEIVNSSISRIKTCYAELKTYTDIQLATMMVIDCCFILEFLHKMPSLEQLFVLCITVDLMLLENQIPFFVLQDIFESTRSESIQSTFLIGKLLELRKYIDPFRGDISNNNVGTFTTHDHILGLLHKSYNLASESEDLVTFQESPTPHTAIELHRAGVNFKLNQDENWLMAMKYEPSLFLCFYRPWGKPTLRMPKLYIEDSTERVLRNFIAYEQSPLTQVHHYFTSYATAMDMLVDVQEDIEKLVESEVVDNDLGSNEEAAKMINDICKEVCVIEFFYCQQWEELDSYYKGYWPKNIAWLRRTYFNSPWNIIALLAGIILFALTVVQTVFTIKAT</sequence>
<name>A0ACB8Z5E5_ARCLA</name>
<protein>
    <submittedName>
        <fullName evidence="1">Uncharacterized protein</fullName>
    </submittedName>
</protein>
<dbReference type="Proteomes" id="UP001055879">
    <property type="component" value="Linkage Group LG11"/>
</dbReference>
<dbReference type="EMBL" id="CM042057">
    <property type="protein sequence ID" value="KAI3692520.1"/>
    <property type="molecule type" value="Genomic_DNA"/>
</dbReference>
<proteinExistence type="predicted"/>
<reference evidence="2" key="1">
    <citation type="journal article" date="2022" name="Mol. Ecol. Resour.">
        <title>The genomes of chicory, endive, great burdock and yacon provide insights into Asteraceae palaeo-polyploidization history and plant inulin production.</title>
        <authorList>
            <person name="Fan W."/>
            <person name="Wang S."/>
            <person name="Wang H."/>
            <person name="Wang A."/>
            <person name="Jiang F."/>
            <person name="Liu H."/>
            <person name="Zhao H."/>
            <person name="Xu D."/>
            <person name="Zhang Y."/>
        </authorList>
    </citation>
    <scope>NUCLEOTIDE SEQUENCE [LARGE SCALE GENOMIC DNA]</scope>
    <source>
        <strain evidence="2">cv. Niubang</strain>
    </source>
</reference>